<dbReference type="InterPro" id="IPR025110">
    <property type="entry name" value="AMP-bd_C"/>
</dbReference>
<name>A0ABW3EF44_9ACTN</name>
<dbReference type="InterPro" id="IPR000873">
    <property type="entry name" value="AMP-dep_synth/lig_dom"/>
</dbReference>
<feature type="domain" description="AMP-binding enzyme C-terminal" evidence="4">
    <location>
        <begin position="437"/>
        <end position="513"/>
    </location>
</feature>
<dbReference type="EMBL" id="JBHTJA010000001">
    <property type="protein sequence ID" value="MFD0898893.1"/>
    <property type="molecule type" value="Genomic_DNA"/>
</dbReference>
<organism evidence="5 6">
    <name type="scientific">Actinomadura sediminis</name>
    <dbReference type="NCBI Taxonomy" id="1038904"/>
    <lineage>
        <taxon>Bacteria</taxon>
        <taxon>Bacillati</taxon>
        <taxon>Actinomycetota</taxon>
        <taxon>Actinomycetes</taxon>
        <taxon>Streptosporangiales</taxon>
        <taxon>Thermomonosporaceae</taxon>
        <taxon>Actinomadura</taxon>
    </lineage>
</organism>
<reference evidence="6" key="1">
    <citation type="journal article" date="2019" name="Int. J. Syst. Evol. Microbiol.">
        <title>The Global Catalogue of Microorganisms (GCM) 10K type strain sequencing project: providing services to taxonomists for standard genome sequencing and annotation.</title>
        <authorList>
            <consortium name="The Broad Institute Genomics Platform"/>
            <consortium name="The Broad Institute Genome Sequencing Center for Infectious Disease"/>
            <person name="Wu L."/>
            <person name="Ma J."/>
        </authorList>
    </citation>
    <scope>NUCLEOTIDE SEQUENCE [LARGE SCALE GENOMIC DNA]</scope>
    <source>
        <strain evidence="6">JCM 31202</strain>
    </source>
</reference>
<protein>
    <submittedName>
        <fullName evidence="5">Class I adenylate-forming enzyme family protein</fullName>
    </submittedName>
</protein>
<evidence type="ECO:0000259" key="3">
    <source>
        <dbReference type="Pfam" id="PF00501"/>
    </source>
</evidence>
<dbReference type="Gene3D" id="3.30.300.30">
    <property type="match status" value="1"/>
</dbReference>
<evidence type="ECO:0000259" key="4">
    <source>
        <dbReference type="Pfam" id="PF13193"/>
    </source>
</evidence>
<evidence type="ECO:0000313" key="5">
    <source>
        <dbReference type="EMBL" id="MFD0898893.1"/>
    </source>
</evidence>
<keyword evidence="2" id="KW-0436">Ligase</keyword>
<dbReference type="PANTHER" id="PTHR43201">
    <property type="entry name" value="ACYL-COA SYNTHETASE"/>
    <property type="match status" value="1"/>
</dbReference>
<dbReference type="Proteomes" id="UP001596972">
    <property type="component" value="Unassembled WGS sequence"/>
</dbReference>
<evidence type="ECO:0000313" key="6">
    <source>
        <dbReference type="Proteomes" id="UP001596972"/>
    </source>
</evidence>
<dbReference type="InterPro" id="IPR045851">
    <property type="entry name" value="AMP-bd_C_sf"/>
</dbReference>
<dbReference type="CDD" id="cd04433">
    <property type="entry name" value="AFD_class_I"/>
    <property type="match status" value="1"/>
</dbReference>
<feature type="domain" description="AMP-dependent synthetase/ligase" evidence="3">
    <location>
        <begin position="29"/>
        <end position="384"/>
    </location>
</feature>
<gene>
    <name evidence="5" type="ORF">ACFQ11_00610</name>
</gene>
<dbReference type="PANTHER" id="PTHR43201:SF5">
    <property type="entry name" value="MEDIUM-CHAIN ACYL-COA LIGASE ACSF2, MITOCHONDRIAL"/>
    <property type="match status" value="1"/>
</dbReference>
<proteinExistence type="inferred from homology"/>
<dbReference type="InterPro" id="IPR042099">
    <property type="entry name" value="ANL_N_sf"/>
</dbReference>
<accession>A0ABW3EF44</accession>
<keyword evidence="6" id="KW-1185">Reference proteome</keyword>
<dbReference type="SUPFAM" id="SSF56801">
    <property type="entry name" value="Acetyl-CoA synthetase-like"/>
    <property type="match status" value="1"/>
</dbReference>
<sequence>MIADLVPAGLRAEWVARGACPGRDLYELFRERVRDAPGRDAVVDDAGALSYAELDGRVRRAAAALAAGGHGAADIIAVLLPNGRDAVVAELAVAAIGAVALAIPHTRGPRDVARLLELSRAAALVTVPGMIDAVDVPSGTRVWTPHRRIDGSGDGARLLDDAGAADVRAWRPARPDPEAPARLLVSSGSESAPKMVAYSHNAMAGGRGNYVAALGGGAPMRALLLVSLASAYGSLGTSVILARLGGTLVLLPRFDAAAALRAVERHRPTHLFGVPTMLWRMTEADVEADVSSLRAVVSSAGPVHGHVVEACARRFGTAPVNIYGSSDGVNCHTGRDPGGWRPGLAGVPDPDVAEISVRDPRGRPLPPGEAGEIWALGPMTPLCYVAAPELDARHRAPGGWVRSGDLGRLDPDGTLWVLDRLKRVVIRGGVGLSPADVERELSTHPGVADVHCVPVRDRDLGERMCACVAPPRGTPPPTPAAMLDHLRERGLDKRRLPERFLVLDELPLGPTGKVCAATLARLAAERAVPADAGSGR</sequence>
<comment type="similarity">
    <text evidence="1">Belongs to the ATP-dependent AMP-binding enzyme family.</text>
</comment>
<comment type="caution">
    <text evidence="5">The sequence shown here is derived from an EMBL/GenBank/DDBJ whole genome shotgun (WGS) entry which is preliminary data.</text>
</comment>
<dbReference type="RefSeq" id="WP_378295688.1">
    <property type="nucleotide sequence ID" value="NZ_JBHTJA010000001.1"/>
</dbReference>
<dbReference type="Pfam" id="PF00501">
    <property type="entry name" value="AMP-binding"/>
    <property type="match status" value="1"/>
</dbReference>
<evidence type="ECO:0000256" key="1">
    <source>
        <dbReference type="ARBA" id="ARBA00006432"/>
    </source>
</evidence>
<dbReference type="Gene3D" id="3.40.50.12780">
    <property type="entry name" value="N-terminal domain of ligase-like"/>
    <property type="match status" value="1"/>
</dbReference>
<evidence type="ECO:0000256" key="2">
    <source>
        <dbReference type="ARBA" id="ARBA00022598"/>
    </source>
</evidence>
<dbReference type="Pfam" id="PF13193">
    <property type="entry name" value="AMP-binding_C"/>
    <property type="match status" value="1"/>
</dbReference>